<comment type="caution">
    <text evidence="1">The sequence shown here is derived from an EMBL/GenBank/DDBJ whole genome shotgun (WGS) entry which is preliminary data.</text>
</comment>
<reference evidence="1 2" key="1">
    <citation type="submission" date="2018-07" db="EMBL/GenBank/DDBJ databases">
        <title>Draft Genome Sequence of Pseudomonas fluorescens AHK-1 associated with canker disease of kiwifruit.</title>
        <authorList>
            <person name="Wu Z."/>
        </authorList>
    </citation>
    <scope>NUCLEOTIDE SEQUENCE [LARGE SCALE GENOMIC DNA]</scope>
    <source>
        <strain evidence="1 2">AHK-1</strain>
    </source>
</reference>
<organism evidence="1 2">
    <name type="scientific">Pseudomonas fluorescens</name>
    <dbReference type="NCBI Taxonomy" id="294"/>
    <lineage>
        <taxon>Bacteria</taxon>
        <taxon>Pseudomonadati</taxon>
        <taxon>Pseudomonadota</taxon>
        <taxon>Gammaproteobacteria</taxon>
        <taxon>Pseudomonadales</taxon>
        <taxon>Pseudomonadaceae</taxon>
        <taxon>Pseudomonas</taxon>
    </lineage>
</organism>
<evidence type="ECO:0000313" key="2">
    <source>
        <dbReference type="Proteomes" id="UP000255541"/>
    </source>
</evidence>
<proteinExistence type="predicted"/>
<dbReference type="AlphaFoldDB" id="A0A7Z6QLY0"/>
<gene>
    <name evidence="1" type="ORF">DL347_21710</name>
</gene>
<evidence type="ECO:0000313" key="1">
    <source>
        <dbReference type="EMBL" id="RDS89208.1"/>
    </source>
</evidence>
<name>A0A7Z6QLY0_PSEFL</name>
<dbReference type="EMBL" id="QRBA01000012">
    <property type="protein sequence ID" value="RDS89208.1"/>
    <property type="molecule type" value="Genomic_DNA"/>
</dbReference>
<protein>
    <recommendedName>
        <fullName evidence="3">Prophage PssSM-03</fullName>
    </recommendedName>
</protein>
<accession>A0A7Z6QLY0</accession>
<evidence type="ECO:0008006" key="3">
    <source>
        <dbReference type="Google" id="ProtNLM"/>
    </source>
</evidence>
<sequence length="97" mass="11551">MSKPFDMALFLEGALTGSPATRHRHIRQAKVIQSAIDERWQRANPWSWQQKHLTWFINQHLNQRAESTRYYYLLTVRLLTIRLGKAWRFKAIGGDRD</sequence>
<dbReference type="Proteomes" id="UP000255541">
    <property type="component" value="Unassembled WGS sequence"/>
</dbReference>